<evidence type="ECO:0000313" key="2">
    <source>
        <dbReference type="EMBL" id="PUZ70867.1"/>
    </source>
</evidence>
<evidence type="ECO:0000256" key="1">
    <source>
        <dbReference type="SAM" id="MobiDB-lite"/>
    </source>
</evidence>
<proteinExistence type="predicted"/>
<name>A0A2T7ESR7_9POAL</name>
<gene>
    <name evidence="2" type="ORF">GQ55_2G269500</name>
</gene>
<reference evidence="2 3" key="1">
    <citation type="submission" date="2018-04" db="EMBL/GenBank/DDBJ databases">
        <title>WGS assembly of Panicum hallii var. hallii HAL2.</title>
        <authorList>
            <person name="Lovell J."/>
            <person name="Jenkins J."/>
            <person name="Lowry D."/>
            <person name="Mamidi S."/>
            <person name="Sreedasyam A."/>
            <person name="Weng X."/>
            <person name="Barry K."/>
            <person name="Bonette J."/>
            <person name="Campitelli B."/>
            <person name="Daum C."/>
            <person name="Gordon S."/>
            <person name="Gould B."/>
            <person name="Lipzen A."/>
            <person name="MacQueen A."/>
            <person name="Palacio-Mejia J."/>
            <person name="Plott C."/>
            <person name="Shakirov E."/>
            <person name="Shu S."/>
            <person name="Yoshinaga Y."/>
            <person name="Zane M."/>
            <person name="Rokhsar D."/>
            <person name="Grimwood J."/>
            <person name="Schmutz J."/>
            <person name="Juenger T."/>
        </authorList>
    </citation>
    <scope>NUCLEOTIDE SEQUENCE [LARGE SCALE GENOMIC DNA]</scope>
    <source>
        <strain evidence="3">cv. HAL2</strain>
    </source>
</reference>
<dbReference type="Proteomes" id="UP000244336">
    <property type="component" value="Chromosome 2"/>
</dbReference>
<keyword evidence="3" id="KW-1185">Reference proteome</keyword>
<accession>A0A2T7ESR7</accession>
<dbReference type="Gramene" id="PUZ70867">
    <property type="protein sequence ID" value="PUZ70867"/>
    <property type="gene ID" value="GQ55_2G269500"/>
</dbReference>
<protein>
    <submittedName>
        <fullName evidence="2">Uncharacterized protein</fullName>
    </submittedName>
</protein>
<evidence type="ECO:0000313" key="3">
    <source>
        <dbReference type="Proteomes" id="UP000244336"/>
    </source>
</evidence>
<dbReference type="EMBL" id="CM009750">
    <property type="protein sequence ID" value="PUZ70867.1"/>
    <property type="molecule type" value="Genomic_DNA"/>
</dbReference>
<organism evidence="2 3">
    <name type="scientific">Panicum hallii var. hallii</name>
    <dbReference type="NCBI Taxonomy" id="1504633"/>
    <lineage>
        <taxon>Eukaryota</taxon>
        <taxon>Viridiplantae</taxon>
        <taxon>Streptophyta</taxon>
        <taxon>Embryophyta</taxon>
        <taxon>Tracheophyta</taxon>
        <taxon>Spermatophyta</taxon>
        <taxon>Magnoliopsida</taxon>
        <taxon>Liliopsida</taxon>
        <taxon>Poales</taxon>
        <taxon>Poaceae</taxon>
        <taxon>PACMAD clade</taxon>
        <taxon>Panicoideae</taxon>
        <taxon>Panicodae</taxon>
        <taxon>Paniceae</taxon>
        <taxon>Panicinae</taxon>
        <taxon>Panicum</taxon>
        <taxon>Panicum sect. Panicum</taxon>
    </lineage>
</organism>
<sequence>MGDAISEGPTSDDAMPDRRACAIAHARWLKPAGGRTRALGRAPPCARTVTGALGGVVEGAVVPGASPLPQPRGEPNPSTSQPRSIARPHHGRQPAGRRCAAGRGGSHGHRVRARPRAAPLVKEGV</sequence>
<feature type="compositionally biased region" description="Basic residues" evidence="1">
    <location>
        <begin position="106"/>
        <end position="115"/>
    </location>
</feature>
<dbReference type="AlphaFoldDB" id="A0A2T7ESR7"/>
<feature type="region of interest" description="Disordered" evidence="1">
    <location>
        <begin position="61"/>
        <end position="125"/>
    </location>
</feature>